<organism evidence="1 2">
    <name type="scientific">Phytoactinopolyspora halophila</name>
    <dbReference type="NCBI Taxonomy" id="1981511"/>
    <lineage>
        <taxon>Bacteria</taxon>
        <taxon>Bacillati</taxon>
        <taxon>Actinomycetota</taxon>
        <taxon>Actinomycetes</taxon>
        <taxon>Jiangellales</taxon>
        <taxon>Jiangellaceae</taxon>
        <taxon>Phytoactinopolyspora</taxon>
    </lineage>
</organism>
<dbReference type="AlphaFoldDB" id="A0A329QN54"/>
<proteinExistence type="predicted"/>
<sequence>MDRTCRPRGQRVLRPCEPPPLIGRHVLAYSNLDQPSTFATPSGERPDLRRPLIDTIEEYLRHTGHADLICEAVDGLVGNDPRQ</sequence>
<dbReference type="Proteomes" id="UP000250462">
    <property type="component" value="Unassembled WGS sequence"/>
</dbReference>
<dbReference type="OrthoDB" id="4548523at2"/>
<reference evidence="1 2" key="1">
    <citation type="submission" date="2018-06" db="EMBL/GenBank/DDBJ databases">
        <title>Phytoactinopolyspora halophila sp. nov., a novel halophilic actinomycete isolated from a saline soil in China.</title>
        <authorList>
            <person name="Tang S.-K."/>
        </authorList>
    </citation>
    <scope>NUCLEOTIDE SEQUENCE [LARGE SCALE GENOMIC DNA]</scope>
    <source>
        <strain evidence="1 2">YIM 96934</strain>
    </source>
</reference>
<dbReference type="Gene3D" id="1.20.120.450">
    <property type="entry name" value="dinb family like domain"/>
    <property type="match status" value="1"/>
</dbReference>
<protein>
    <recommendedName>
        <fullName evidence="3">DUF664 domain-containing protein</fullName>
    </recommendedName>
</protein>
<accession>A0A329QN54</accession>
<evidence type="ECO:0000313" key="2">
    <source>
        <dbReference type="Proteomes" id="UP000250462"/>
    </source>
</evidence>
<dbReference type="EMBL" id="QMIG01000011">
    <property type="protein sequence ID" value="RAW13770.1"/>
    <property type="molecule type" value="Genomic_DNA"/>
</dbReference>
<keyword evidence="2" id="KW-1185">Reference proteome</keyword>
<name>A0A329QN54_9ACTN</name>
<evidence type="ECO:0000313" key="1">
    <source>
        <dbReference type="EMBL" id="RAW13770.1"/>
    </source>
</evidence>
<dbReference type="InterPro" id="IPR034660">
    <property type="entry name" value="DinB/YfiT-like"/>
</dbReference>
<comment type="caution">
    <text evidence="1">The sequence shown here is derived from an EMBL/GenBank/DDBJ whole genome shotgun (WGS) entry which is preliminary data.</text>
</comment>
<dbReference type="InterPro" id="IPR007061">
    <property type="entry name" value="MST-like"/>
</dbReference>
<evidence type="ECO:0008006" key="3">
    <source>
        <dbReference type="Google" id="ProtNLM"/>
    </source>
</evidence>
<dbReference type="Pfam" id="PF04978">
    <property type="entry name" value="MST"/>
    <property type="match status" value="1"/>
</dbReference>
<gene>
    <name evidence="1" type="ORF">DPM12_12255</name>
</gene>